<sequence>MSEKLVTIAQFADSSEASLAQQLLADFGIKAVLVGQHAADVYTLPSIAVTDLQVLESQAQQAREILESQKKQEN</sequence>
<dbReference type="AlphaFoldDB" id="X1GIH8"/>
<dbReference type="InterPro" id="IPR018551">
    <property type="entry name" value="DUF2007"/>
</dbReference>
<name>X1GIH8_9ZZZZ</name>
<organism evidence="2">
    <name type="scientific">marine sediment metagenome</name>
    <dbReference type="NCBI Taxonomy" id="412755"/>
    <lineage>
        <taxon>unclassified sequences</taxon>
        <taxon>metagenomes</taxon>
        <taxon>ecological metagenomes</taxon>
    </lineage>
</organism>
<gene>
    <name evidence="2" type="ORF">S03H2_32577</name>
</gene>
<dbReference type="Pfam" id="PF09413">
    <property type="entry name" value="DUF2007"/>
    <property type="match status" value="1"/>
</dbReference>
<accession>X1GIH8</accession>
<dbReference type="SUPFAM" id="SSF54913">
    <property type="entry name" value="GlnB-like"/>
    <property type="match status" value="1"/>
</dbReference>
<evidence type="ECO:0000259" key="1">
    <source>
        <dbReference type="Pfam" id="PF09413"/>
    </source>
</evidence>
<dbReference type="Gene3D" id="3.30.70.790">
    <property type="entry name" value="UreE, C-terminal domain"/>
    <property type="match status" value="1"/>
</dbReference>
<proteinExistence type="predicted"/>
<evidence type="ECO:0000313" key="2">
    <source>
        <dbReference type="EMBL" id="GAH56957.1"/>
    </source>
</evidence>
<reference evidence="2" key="1">
    <citation type="journal article" date="2014" name="Front. Microbiol.">
        <title>High frequency of phylogenetically diverse reductive dehalogenase-homologous genes in deep subseafloor sedimentary metagenomes.</title>
        <authorList>
            <person name="Kawai M."/>
            <person name="Futagami T."/>
            <person name="Toyoda A."/>
            <person name="Takaki Y."/>
            <person name="Nishi S."/>
            <person name="Hori S."/>
            <person name="Arai W."/>
            <person name="Tsubouchi T."/>
            <person name="Morono Y."/>
            <person name="Uchiyama I."/>
            <person name="Ito T."/>
            <person name="Fujiyama A."/>
            <person name="Inagaki F."/>
            <person name="Takami H."/>
        </authorList>
    </citation>
    <scope>NUCLEOTIDE SEQUENCE</scope>
    <source>
        <strain evidence="2">Expedition CK06-06</strain>
    </source>
</reference>
<comment type="caution">
    <text evidence="2">The sequence shown here is derived from an EMBL/GenBank/DDBJ whole genome shotgun (WGS) entry which is preliminary data.</text>
</comment>
<dbReference type="EMBL" id="BARU01019795">
    <property type="protein sequence ID" value="GAH56957.1"/>
    <property type="molecule type" value="Genomic_DNA"/>
</dbReference>
<dbReference type="InterPro" id="IPR011322">
    <property type="entry name" value="N-reg_PII-like_a/b"/>
</dbReference>
<protein>
    <recommendedName>
        <fullName evidence="1">DUF2007 domain-containing protein</fullName>
    </recommendedName>
</protein>
<feature type="domain" description="DUF2007" evidence="1">
    <location>
        <begin position="6"/>
        <end position="68"/>
    </location>
</feature>